<evidence type="ECO:0000256" key="2">
    <source>
        <dbReference type="ARBA" id="ARBA00022801"/>
    </source>
</evidence>
<dbReference type="PROSITE" id="PS51194">
    <property type="entry name" value="HELICASE_CTER"/>
    <property type="match status" value="1"/>
</dbReference>
<dbReference type="Gene3D" id="3.40.50.300">
    <property type="entry name" value="P-loop containing nucleotide triphosphate hydrolases"/>
    <property type="match status" value="1"/>
</dbReference>
<keyword evidence="2" id="KW-0378">Hydrolase</keyword>
<dbReference type="SUPFAM" id="SSF52540">
    <property type="entry name" value="P-loop containing nucleoside triphosphate hydrolases"/>
    <property type="match status" value="1"/>
</dbReference>
<feature type="region of interest" description="Disordered" evidence="4">
    <location>
        <begin position="699"/>
        <end position="727"/>
    </location>
</feature>
<feature type="region of interest" description="Disordered" evidence="4">
    <location>
        <begin position="1"/>
        <end position="200"/>
    </location>
</feature>
<dbReference type="Pfam" id="PF00271">
    <property type="entry name" value="Helicase_C"/>
    <property type="match status" value="1"/>
</dbReference>
<dbReference type="InterPro" id="IPR014001">
    <property type="entry name" value="Helicase_ATP-bd"/>
</dbReference>
<dbReference type="CDD" id="cd18793">
    <property type="entry name" value="SF2_C_SNF"/>
    <property type="match status" value="1"/>
</dbReference>
<dbReference type="PANTHER" id="PTHR45626">
    <property type="entry name" value="TRANSCRIPTION TERMINATION FACTOR 2-RELATED"/>
    <property type="match status" value="1"/>
</dbReference>
<dbReference type="EMBL" id="CAVNYO010000438">
    <property type="protein sequence ID" value="CAK5279634.1"/>
    <property type="molecule type" value="Genomic_DNA"/>
</dbReference>
<organism evidence="7 8">
    <name type="scientific">Mycena citricolor</name>
    <dbReference type="NCBI Taxonomy" id="2018698"/>
    <lineage>
        <taxon>Eukaryota</taxon>
        <taxon>Fungi</taxon>
        <taxon>Dikarya</taxon>
        <taxon>Basidiomycota</taxon>
        <taxon>Agaricomycotina</taxon>
        <taxon>Agaricomycetes</taxon>
        <taxon>Agaricomycetidae</taxon>
        <taxon>Agaricales</taxon>
        <taxon>Marasmiineae</taxon>
        <taxon>Mycenaceae</taxon>
        <taxon>Mycena</taxon>
    </lineage>
</organism>
<feature type="compositionally biased region" description="Low complexity" evidence="4">
    <location>
        <begin position="136"/>
        <end position="147"/>
    </location>
</feature>
<dbReference type="SMART" id="SM00490">
    <property type="entry name" value="HELICc"/>
    <property type="match status" value="1"/>
</dbReference>
<evidence type="ECO:0000259" key="6">
    <source>
        <dbReference type="PROSITE" id="PS51194"/>
    </source>
</evidence>
<feature type="compositionally biased region" description="Low complexity" evidence="4">
    <location>
        <begin position="50"/>
        <end position="65"/>
    </location>
</feature>
<evidence type="ECO:0000313" key="7">
    <source>
        <dbReference type="EMBL" id="CAK5279634.1"/>
    </source>
</evidence>
<protein>
    <submittedName>
        <fullName evidence="7">Uncharacterized protein</fullName>
    </submittedName>
</protein>
<feature type="compositionally biased region" description="Low complexity" evidence="4">
    <location>
        <begin position="699"/>
        <end position="716"/>
    </location>
</feature>
<feature type="domain" description="Helicase ATP-binding" evidence="5">
    <location>
        <begin position="741"/>
        <end position="885"/>
    </location>
</feature>
<feature type="compositionally biased region" description="Low complexity" evidence="4">
    <location>
        <begin position="170"/>
        <end position="182"/>
    </location>
</feature>
<keyword evidence="1" id="KW-0547">Nucleotide-binding</keyword>
<dbReference type="InterPro" id="IPR000330">
    <property type="entry name" value="SNF2_N"/>
</dbReference>
<name>A0AAD2HRA7_9AGAR</name>
<dbReference type="GO" id="GO:0006281">
    <property type="term" value="P:DNA repair"/>
    <property type="evidence" value="ECO:0007669"/>
    <property type="project" value="TreeGrafter"/>
</dbReference>
<evidence type="ECO:0000313" key="8">
    <source>
        <dbReference type="Proteomes" id="UP001295794"/>
    </source>
</evidence>
<sequence length="1377" mass="150090">MTKKLSSTEKKKRKEDRAAAKAAQKAPAEESESEPPPTPTPKARGKGKGKAQAGPSTGVPAAVSDAAKKSKGKGKTQAAGPSAADDPILGDLTATSGDDTANPRPPAPARQDEAGSSRAPIAKAMRPKPRPKKKAAAAPAAPAQVPAQPVPDEEQGSPMDARPTTPQPTPQQLLPSSSIPSTPSAPTPAPAARAGKRKAEVVLAEPNKKTKLDPPATVKKQMGIVVAMYGALGQLLLRCSTLFDDYEEEDGSMATPAFVLELREKGVYPLWDTNPPVGSEFTPEEHANMRAELIGVDRDIITWVHKTARGFDWSQAPEFERLMIKASKENWDLTHLARFTELVKKSEVGDPLELFMSDAFQMQDAANARVPPGQHHYGRVKQDILIDLYRSSISSSWMSGNAELLFSMLFDRQTDALKARASRALKKAHERWNDFFAFFPKKPAGEVLVGADIAAAKLSSAAKAAVAFLRGMGMVPVEDRDRFKLREIDVTTKAQLAQHLAGFLPEVKTKKVSDENAKAAWGWKTEVAGRTLGYLSVVAEFKGHESLEPAEEMARLAYLRGRAGATAWGVDPEMVRNLDPAVFDEIAGSIWDASQEVAVDHSNAAATTLFSGELDATAALMAGFDNGAHAKFQDWNVDQLIAYCGGWPYFLRKHWARDPRQYQLGTGDVEIPGITTVLVPHWHQAVMWAGFSRVLAQPAPEKTEAATEAQSSSTTAPDADTGGRKLRSINGKQSVPIGPSLVVVPNSLVQQWVTSCQSHFNEQVRVIAMPTAQRMWKDAMAKIPKEGNTTVVVISYTTLRGMHDLISRPSRLPFQNGEPLRSTVYSRFWTTVVLDESHSARKTGRVFSACQALLLVAFIKLLMTGTPVIESPRDVFNQLRLLRPSTGPQHILDRCERLLAGSARLQARERLKNQQSRLELQQSALTAGVEGLKHNADMGASMAALKHVMSLQRNLLGNHVLVRDMASLRTIKKTVGVGLPELEQLTIVTPSHADEIEWGDKVLIQQGTAAVALKGAGEGKQSFYLEARKVTSFAEAAVGRVVETSGVNAFWNKDDARFSKVTAIALLLERILDSGAQSVVGTLALKRDVVRMQELGFPPADHPQAAQFLGTLSQAQRSKPVTEKVIIFTYFAMYMEYVQAFLEHVGFRVLAINGSVTKTVKARQAVIDRFRDGDYHVLLATYNVASVGLELQMANVIIAADVDWSAISQAQTLGRVYRQGQEKKCFFFQLVAEHTIDFVLAAISLRKSSLLHDFTTPERTAAWEKLHLALESQQQDEHNEETAPNGPVWQALTQDLEAARTFLGRHKINVSFDGKRASRAPPKSNEMVVDGEDTPTVLTAPVYSSTSWAILAPPNDPAPSTTDPDVEDLAGMLLDVE</sequence>
<dbReference type="GO" id="GO:0008094">
    <property type="term" value="F:ATP-dependent activity, acting on DNA"/>
    <property type="evidence" value="ECO:0007669"/>
    <property type="project" value="TreeGrafter"/>
</dbReference>
<reference evidence="7" key="1">
    <citation type="submission" date="2023-11" db="EMBL/GenBank/DDBJ databases">
        <authorList>
            <person name="De Vega J J."/>
            <person name="De Vega J J."/>
        </authorList>
    </citation>
    <scope>NUCLEOTIDE SEQUENCE</scope>
</reference>
<dbReference type="Pfam" id="PF00176">
    <property type="entry name" value="SNF2-rel_dom"/>
    <property type="match status" value="1"/>
</dbReference>
<dbReference type="Gene3D" id="3.40.50.10810">
    <property type="entry name" value="Tandem AAA-ATPase domain"/>
    <property type="match status" value="1"/>
</dbReference>
<comment type="caution">
    <text evidence="7">The sequence shown here is derived from an EMBL/GenBank/DDBJ whole genome shotgun (WGS) entry which is preliminary data.</text>
</comment>
<proteinExistence type="predicted"/>
<dbReference type="InterPro" id="IPR050628">
    <property type="entry name" value="SNF2_RAD54_helicase_TF"/>
</dbReference>
<dbReference type="GO" id="GO:0005634">
    <property type="term" value="C:nucleus"/>
    <property type="evidence" value="ECO:0007669"/>
    <property type="project" value="TreeGrafter"/>
</dbReference>
<dbReference type="PROSITE" id="PS51192">
    <property type="entry name" value="HELICASE_ATP_BIND_1"/>
    <property type="match status" value="1"/>
</dbReference>
<evidence type="ECO:0000256" key="3">
    <source>
        <dbReference type="ARBA" id="ARBA00022840"/>
    </source>
</evidence>
<dbReference type="InterPro" id="IPR027417">
    <property type="entry name" value="P-loop_NTPase"/>
</dbReference>
<dbReference type="Proteomes" id="UP001295794">
    <property type="component" value="Unassembled WGS sequence"/>
</dbReference>
<keyword evidence="8" id="KW-1185">Reference proteome</keyword>
<gene>
    <name evidence="7" type="ORF">MYCIT1_LOCUS29778</name>
</gene>
<dbReference type="InterPro" id="IPR001650">
    <property type="entry name" value="Helicase_C-like"/>
</dbReference>
<evidence type="ECO:0000256" key="4">
    <source>
        <dbReference type="SAM" id="MobiDB-lite"/>
    </source>
</evidence>
<dbReference type="InterPro" id="IPR038718">
    <property type="entry name" value="SNF2-like_sf"/>
</dbReference>
<feature type="compositionally biased region" description="Basic residues" evidence="4">
    <location>
        <begin position="125"/>
        <end position="135"/>
    </location>
</feature>
<evidence type="ECO:0000256" key="1">
    <source>
        <dbReference type="ARBA" id="ARBA00022741"/>
    </source>
</evidence>
<feature type="domain" description="Helicase C-terminal" evidence="6">
    <location>
        <begin position="1104"/>
        <end position="1274"/>
    </location>
</feature>
<keyword evidence="3" id="KW-0067">ATP-binding</keyword>
<dbReference type="GO" id="GO:0005524">
    <property type="term" value="F:ATP binding"/>
    <property type="evidence" value="ECO:0007669"/>
    <property type="project" value="UniProtKB-KW"/>
</dbReference>
<accession>A0AAD2HRA7</accession>
<dbReference type="InterPro" id="IPR049730">
    <property type="entry name" value="SNF2/RAD54-like_C"/>
</dbReference>
<evidence type="ECO:0000259" key="5">
    <source>
        <dbReference type="PROSITE" id="PS51192"/>
    </source>
</evidence>
<dbReference type="GO" id="GO:0016787">
    <property type="term" value="F:hydrolase activity"/>
    <property type="evidence" value="ECO:0007669"/>
    <property type="project" value="UniProtKB-KW"/>
</dbReference>